<comment type="caution">
    <text evidence="2">The sequence shown here is derived from an EMBL/GenBank/DDBJ whole genome shotgun (WGS) entry which is preliminary data.</text>
</comment>
<keyword evidence="3" id="KW-1185">Reference proteome</keyword>
<evidence type="ECO:0000313" key="3">
    <source>
        <dbReference type="Proteomes" id="UP000318405"/>
    </source>
</evidence>
<accession>A0A556ACQ9</accession>
<dbReference type="EMBL" id="VLTJ01000039">
    <property type="protein sequence ID" value="TSH90660.1"/>
    <property type="molecule type" value="Genomic_DNA"/>
</dbReference>
<dbReference type="AlphaFoldDB" id="A0A556ACQ9"/>
<evidence type="ECO:0000256" key="1">
    <source>
        <dbReference type="SAM" id="MobiDB-lite"/>
    </source>
</evidence>
<gene>
    <name evidence="2" type="ORF">FOZ76_22950</name>
</gene>
<feature type="region of interest" description="Disordered" evidence="1">
    <location>
        <begin position="1"/>
        <end position="76"/>
    </location>
</feature>
<dbReference type="RefSeq" id="WP_143950577.1">
    <property type="nucleotide sequence ID" value="NZ_BAABMB010000003.1"/>
</dbReference>
<organism evidence="2 3">
    <name type="scientific">Verticiella sediminum</name>
    <dbReference type="NCBI Taxonomy" id="1247510"/>
    <lineage>
        <taxon>Bacteria</taxon>
        <taxon>Pseudomonadati</taxon>
        <taxon>Pseudomonadota</taxon>
        <taxon>Betaproteobacteria</taxon>
        <taxon>Burkholderiales</taxon>
        <taxon>Alcaligenaceae</taxon>
        <taxon>Verticiella</taxon>
    </lineage>
</organism>
<sequence length="76" mass="8039">MSKVDPSKPIAPPAPATPSVEKPRNTREPEDRTLGNRPVDPNAANQKVRIPPGVAPEEVRDPGSNTPGAPPVDNRS</sequence>
<name>A0A556ACQ9_9BURK</name>
<dbReference type="OrthoDB" id="8687784at2"/>
<protein>
    <submittedName>
        <fullName evidence="2">Uncharacterized protein</fullName>
    </submittedName>
</protein>
<feature type="compositionally biased region" description="Basic and acidic residues" evidence="1">
    <location>
        <begin position="21"/>
        <end position="34"/>
    </location>
</feature>
<reference evidence="2 3" key="1">
    <citation type="submission" date="2019-07" db="EMBL/GenBank/DDBJ databases">
        <title>Qingshengfaniella alkalisoli gen. nov., sp. nov., isolated from saline soil.</title>
        <authorList>
            <person name="Xu L."/>
            <person name="Huang X.-X."/>
            <person name="Sun J.-Q."/>
        </authorList>
    </citation>
    <scope>NUCLEOTIDE SEQUENCE [LARGE SCALE GENOMIC DNA]</scope>
    <source>
        <strain evidence="2 3">DSM 27279</strain>
    </source>
</reference>
<evidence type="ECO:0000313" key="2">
    <source>
        <dbReference type="EMBL" id="TSH90660.1"/>
    </source>
</evidence>
<proteinExistence type="predicted"/>
<dbReference type="Proteomes" id="UP000318405">
    <property type="component" value="Unassembled WGS sequence"/>
</dbReference>